<proteinExistence type="predicted"/>
<dbReference type="EMBL" id="QHKM01000021">
    <property type="protein sequence ID" value="RAK61997.1"/>
    <property type="molecule type" value="Genomic_DNA"/>
</dbReference>
<name>A0A328B541_9BACT</name>
<feature type="transmembrane region" description="Helical" evidence="1">
    <location>
        <begin position="126"/>
        <end position="148"/>
    </location>
</feature>
<evidence type="ECO:0000256" key="1">
    <source>
        <dbReference type="SAM" id="Phobius"/>
    </source>
</evidence>
<sequence>MQPTDLFSTISEMRDGIHTLIQRGKPVSTDDLQQLLQAVEAKSRPTFDPASVARILAPSLLSEMPTPDTLRQAGQQAAAAVSQAVQQATAQSKTELAAAAAELQRSAQRIPRQVPVRGDVVGFTSLQAVAVFGGIVLVLVAGLAWAIASRNSTRTELATLQARHAQIERWFTFFVEHRQTLAKERPELARKYFPYPNDPEAASVRKK</sequence>
<accession>A0A328B541</accession>
<evidence type="ECO:0000313" key="2">
    <source>
        <dbReference type="EMBL" id="RAK61997.1"/>
    </source>
</evidence>
<reference evidence="3" key="1">
    <citation type="submission" date="2018-05" db="EMBL/GenBank/DDBJ databases">
        <authorList>
            <person name="Nie L."/>
        </authorList>
    </citation>
    <scope>NUCLEOTIDE SEQUENCE [LARGE SCALE GENOMIC DNA]</scope>
    <source>
        <strain evidence="3">NL</strain>
    </source>
</reference>
<keyword evidence="3" id="KW-1185">Reference proteome</keyword>
<organism evidence="2 3">
    <name type="scientific">Hymenobacter edaphi</name>
    <dbReference type="NCBI Taxonomy" id="2211146"/>
    <lineage>
        <taxon>Bacteria</taxon>
        <taxon>Pseudomonadati</taxon>
        <taxon>Bacteroidota</taxon>
        <taxon>Cytophagia</taxon>
        <taxon>Cytophagales</taxon>
        <taxon>Hymenobacteraceae</taxon>
        <taxon>Hymenobacter</taxon>
    </lineage>
</organism>
<dbReference type="OrthoDB" id="880694at2"/>
<dbReference type="Proteomes" id="UP000248553">
    <property type="component" value="Unassembled WGS sequence"/>
</dbReference>
<keyword evidence="1" id="KW-1133">Transmembrane helix</keyword>
<keyword evidence="1" id="KW-0472">Membrane</keyword>
<comment type="caution">
    <text evidence="2">The sequence shown here is derived from an EMBL/GenBank/DDBJ whole genome shotgun (WGS) entry which is preliminary data.</text>
</comment>
<dbReference type="AlphaFoldDB" id="A0A328B541"/>
<keyword evidence="1" id="KW-0812">Transmembrane</keyword>
<protein>
    <submittedName>
        <fullName evidence="2">Uncharacterized protein</fullName>
    </submittedName>
</protein>
<dbReference type="RefSeq" id="WP_111480857.1">
    <property type="nucleotide sequence ID" value="NZ_QHKM01000021.1"/>
</dbReference>
<evidence type="ECO:0000313" key="3">
    <source>
        <dbReference type="Proteomes" id="UP000248553"/>
    </source>
</evidence>
<gene>
    <name evidence="2" type="ORF">DLM85_24655</name>
</gene>